<evidence type="ECO:0000313" key="2">
    <source>
        <dbReference type="Proteomes" id="UP000003340"/>
    </source>
</evidence>
<dbReference type="AlphaFoldDB" id="C0E8Z3"/>
<name>C0E8Z3_9FIRM</name>
<dbReference type="Proteomes" id="UP000003340">
    <property type="component" value="Unassembled WGS sequence"/>
</dbReference>
<evidence type="ECO:0000313" key="1">
    <source>
        <dbReference type="EMBL" id="EEG32062.1"/>
    </source>
</evidence>
<organism evidence="1 2">
    <name type="scientific">[Clostridium] methylpentosum DSM 5476</name>
    <dbReference type="NCBI Taxonomy" id="537013"/>
    <lineage>
        <taxon>Bacteria</taxon>
        <taxon>Bacillati</taxon>
        <taxon>Bacillota</taxon>
        <taxon>Clostridia</taxon>
        <taxon>Eubacteriales</taxon>
        <taxon>Oscillospiraceae</taxon>
        <taxon>Oscillospiraceae incertae sedis</taxon>
    </lineage>
</organism>
<keyword evidence="2" id="KW-1185">Reference proteome</keyword>
<protein>
    <submittedName>
        <fullName evidence="1">Uncharacterized protein</fullName>
    </submittedName>
</protein>
<reference evidence="1 2" key="1">
    <citation type="submission" date="2009-01" db="EMBL/GenBank/DDBJ databases">
        <authorList>
            <person name="Fulton L."/>
            <person name="Clifton S."/>
            <person name="Fulton B."/>
            <person name="Xu J."/>
            <person name="Minx P."/>
            <person name="Pepin K.H."/>
            <person name="Johnson M."/>
            <person name="Bhonagiri V."/>
            <person name="Nash W.E."/>
            <person name="Mardis E.R."/>
            <person name="Wilson R.K."/>
        </authorList>
    </citation>
    <scope>NUCLEOTIDE SEQUENCE [LARGE SCALE GENOMIC DNA]</scope>
    <source>
        <strain evidence="1 2">DSM 5476</strain>
    </source>
</reference>
<gene>
    <name evidence="1" type="ORF">CLOSTMETH_00288</name>
</gene>
<dbReference type="HOGENOM" id="CLU_2750661_0_0_9"/>
<sequence length="70" mass="8224">MHRLIAGQLLDIIVRVFLKFRDHWNLSFPFTRKLVAEQRLAGAIVVVFFCHMEPFVYSKEQVLLYAGSEQ</sequence>
<proteinExistence type="predicted"/>
<comment type="caution">
    <text evidence="1">The sequence shown here is derived from an EMBL/GenBank/DDBJ whole genome shotgun (WGS) entry which is preliminary data.</text>
</comment>
<accession>C0E8Z3</accession>
<dbReference type="EMBL" id="ACEC01000012">
    <property type="protein sequence ID" value="EEG32062.1"/>
    <property type="molecule type" value="Genomic_DNA"/>
</dbReference>
<reference evidence="1 2" key="2">
    <citation type="submission" date="2009-02" db="EMBL/GenBank/DDBJ databases">
        <title>Draft genome sequence of Clostridium methylpentosum (DSM 5476).</title>
        <authorList>
            <person name="Sudarsanam P."/>
            <person name="Ley R."/>
            <person name="Guruge J."/>
            <person name="Turnbaugh P.J."/>
            <person name="Mahowald M."/>
            <person name="Liep D."/>
            <person name="Gordon J."/>
        </authorList>
    </citation>
    <scope>NUCLEOTIDE SEQUENCE [LARGE SCALE GENOMIC DNA]</scope>
    <source>
        <strain evidence="1 2">DSM 5476</strain>
    </source>
</reference>